<dbReference type="GO" id="GO:0003714">
    <property type="term" value="F:transcription corepressor activity"/>
    <property type="evidence" value="ECO:0007669"/>
    <property type="project" value="TreeGrafter"/>
</dbReference>
<keyword evidence="5" id="KW-0539">Nucleus</keyword>
<dbReference type="Gene3D" id="3.40.220.10">
    <property type="entry name" value="Leucine Aminopeptidase, subunit E, domain 1"/>
    <property type="match status" value="2"/>
</dbReference>
<dbReference type="GO" id="GO:0005634">
    <property type="term" value="C:nucleus"/>
    <property type="evidence" value="ECO:0007669"/>
    <property type="project" value="UniProtKB-SubCell"/>
</dbReference>
<dbReference type="PANTHER" id="PTHR14453">
    <property type="entry name" value="PARP/ZINC FINGER CCCH TYPE DOMAIN CONTAINING PROTEIN"/>
    <property type="match status" value="1"/>
</dbReference>
<dbReference type="Ensembl" id="ENSEBUT00000017125.1">
    <property type="protein sequence ID" value="ENSEBUP00000016549.1"/>
    <property type="gene ID" value="ENSEBUG00000010384.1"/>
</dbReference>
<sequence>MCTSNALMECHRRSFTSVAFPALCTGGGGLSPAQGAAAMADAFKEFIQQNPMTSLSEIHIVIYMCEMYKDFCEGFVSKQSSIFKPLIQGWKTLNRFFTGASSGSGFSGMHVEVIQGDITKETTDAIVNSTSPTFDLQQGVSGAILQAAGASVQLECQKHGQQSHPGLMVTSSGNLASNYIVHVVGRAQPAEISACVRDALQQCERLNLASVALPAIGTGAGSQQATMAADAMLEAIMQHTPTSLNHIRIVVFQPQMVADFQAALQKAIQTTTGANAKVKTKPMKGAGLFLPVIKLKPLHLIIIGSEQQDIDGCVKEVQDFFTSSVKSEKVKIKGRLKEKDVKTLLAIQEEHQVQIRQSSNYLVLEGTELDVKDAHIKLLSMITENHLQEATTVPPYWEEMDGCAFKTFTLLPNSPEYNKVSQDFLQSVQSVTIVKVGKKVSHAF</sequence>
<accession>A0A8C4QJR8</accession>
<organism evidence="7 8">
    <name type="scientific">Eptatretus burgeri</name>
    <name type="common">Inshore hagfish</name>
    <dbReference type="NCBI Taxonomy" id="7764"/>
    <lineage>
        <taxon>Eukaryota</taxon>
        <taxon>Metazoa</taxon>
        <taxon>Chordata</taxon>
        <taxon>Craniata</taxon>
        <taxon>Vertebrata</taxon>
        <taxon>Cyclostomata</taxon>
        <taxon>Myxini</taxon>
        <taxon>Myxiniformes</taxon>
        <taxon>Myxinidae</taxon>
        <taxon>Eptatretinae</taxon>
        <taxon>Eptatretus</taxon>
    </lineage>
</organism>
<reference evidence="7" key="2">
    <citation type="submission" date="2025-09" db="UniProtKB">
        <authorList>
            <consortium name="Ensembl"/>
        </authorList>
    </citation>
    <scope>IDENTIFICATION</scope>
</reference>
<dbReference type="Pfam" id="PF01661">
    <property type="entry name" value="Macro"/>
    <property type="match status" value="1"/>
</dbReference>
<reference evidence="7" key="1">
    <citation type="submission" date="2025-08" db="UniProtKB">
        <authorList>
            <consortium name="Ensembl"/>
        </authorList>
    </citation>
    <scope>IDENTIFICATION</scope>
</reference>
<evidence type="ECO:0000313" key="7">
    <source>
        <dbReference type="Ensembl" id="ENSEBUP00000016549.1"/>
    </source>
</evidence>
<dbReference type="InterPro" id="IPR052056">
    <property type="entry name" value="Mono-ARTD/PARP"/>
</dbReference>
<evidence type="ECO:0000256" key="4">
    <source>
        <dbReference type="ARBA" id="ARBA00023027"/>
    </source>
</evidence>
<keyword evidence="4" id="KW-0520">NAD</keyword>
<feature type="domain" description="Macro" evidence="6">
    <location>
        <begin position="98"/>
        <end position="268"/>
    </location>
</feature>
<keyword evidence="2" id="KW-0328">Glycosyltransferase</keyword>
<dbReference type="GeneTree" id="ENSGT00940000154311"/>
<keyword evidence="3" id="KW-0808">Transferase</keyword>
<dbReference type="Proteomes" id="UP000694388">
    <property type="component" value="Unplaced"/>
</dbReference>
<dbReference type="PANTHER" id="PTHR14453:SF67">
    <property type="entry name" value="POLY [ADP-RIBOSE] POLYMERASE"/>
    <property type="match status" value="1"/>
</dbReference>
<evidence type="ECO:0000256" key="3">
    <source>
        <dbReference type="ARBA" id="ARBA00022679"/>
    </source>
</evidence>
<dbReference type="InterPro" id="IPR002589">
    <property type="entry name" value="Macro_dom"/>
</dbReference>
<evidence type="ECO:0000313" key="8">
    <source>
        <dbReference type="Proteomes" id="UP000694388"/>
    </source>
</evidence>
<dbReference type="InterPro" id="IPR043472">
    <property type="entry name" value="Macro_dom-like"/>
</dbReference>
<evidence type="ECO:0000256" key="1">
    <source>
        <dbReference type="ARBA" id="ARBA00004123"/>
    </source>
</evidence>
<dbReference type="GO" id="GO:1990404">
    <property type="term" value="F:NAD+-protein mono-ADP-ribosyltransferase activity"/>
    <property type="evidence" value="ECO:0007669"/>
    <property type="project" value="TreeGrafter"/>
</dbReference>
<dbReference type="GO" id="GO:0003950">
    <property type="term" value="F:NAD+ poly-ADP-ribosyltransferase activity"/>
    <property type="evidence" value="ECO:0007669"/>
    <property type="project" value="TreeGrafter"/>
</dbReference>
<keyword evidence="8" id="KW-1185">Reference proteome</keyword>
<evidence type="ECO:0000256" key="2">
    <source>
        <dbReference type="ARBA" id="ARBA00022676"/>
    </source>
</evidence>
<dbReference type="PROSITE" id="PS51154">
    <property type="entry name" value="MACRO"/>
    <property type="match status" value="1"/>
</dbReference>
<name>A0A8C4QJR8_EPTBU</name>
<dbReference type="SUPFAM" id="SSF52949">
    <property type="entry name" value="Macro domain-like"/>
    <property type="match status" value="2"/>
</dbReference>
<dbReference type="AlphaFoldDB" id="A0A8C4QJR8"/>
<evidence type="ECO:0000259" key="6">
    <source>
        <dbReference type="PROSITE" id="PS51154"/>
    </source>
</evidence>
<proteinExistence type="predicted"/>
<dbReference type="GO" id="GO:0005737">
    <property type="term" value="C:cytoplasm"/>
    <property type="evidence" value="ECO:0007669"/>
    <property type="project" value="TreeGrafter"/>
</dbReference>
<protein>
    <recommendedName>
        <fullName evidence="6">Macro domain-containing protein</fullName>
    </recommendedName>
</protein>
<dbReference type="GO" id="GO:0010629">
    <property type="term" value="P:negative regulation of gene expression"/>
    <property type="evidence" value="ECO:0007669"/>
    <property type="project" value="TreeGrafter"/>
</dbReference>
<comment type="subcellular location">
    <subcellularLocation>
        <location evidence="1">Nucleus</location>
    </subcellularLocation>
</comment>
<evidence type="ECO:0000256" key="5">
    <source>
        <dbReference type="ARBA" id="ARBA00023242"/>
    </source>
</evidence>
<dbReference type="GO" id="GO:0070212">
    <property type="term" value="P:protein poly-ADP-ribosylation"/>
    <property type="evidence" value="ECO:0007669"/>
    <property type="project" value="TreeGrafter"/>
</dbReference>
<dbReference type="SMART" id="SM00506">
    <property type="entry name" value="A1pp"/>
    <property type="match status" value="1"/>
</dbReference>